<comment type="catalytic activity">
    <reaction evidence="7">
        <text>DNA(n) + a 2'-deoxyribonucleoside 5'-triphosphate = DNA(n+1) + diphosphate</text>
        <dbReference type="Rhea" id="RHEA:22508"/>
        <dbReference type="Rhea" id="RHEA-COMP:17339"/>
        <dbReference type="Rhea" id="RHEA-COMP:17340"/>
        <dbReference type="ChEBI" id="CHEBI:33019"/>
        <dbReference type="ChEBI" id="CHEBI:61560"/>
        <dbReference type="ChEBI" id="CHEBI:173112"/>
        <dbReference type="EC" id="2.7.7.7"/>
    </reaction>
</comment>
<dbReference type="Proteomes" id="UP000199006">
    <property type="component" value="Unassembled WGS sequence"/>
</dbReference>
<evidence type="ECO:0000256" key="1">
    <source>
        <dbReference type="ARBA" id="ARBA00007705"/>
    </source>
</evidence>
<dbReference type="InterPro" id="IPR002298">
    <property type="entry name" value="DNA_polymerase_A"/>
</dbReference>
<evidence type="ECO:0000313" key="11">
    <source>
        <dbReference type="Proteomes" id="UP000199006"/>
    </source>
</evidence>
<dbReference type="SMART" id="SM00482">
    <property type="entry name" value="POLAc"/>
    <property type="match status" value="1"/>
</dbReference>
<name>A0A1I4G023_9FIRM</name>
<protein>
    <recommendedName>
        <fullName evidence="3">DNA polymerase I</fullName>
        <ecNumber evidence="2">2.7.7.7</ecNumber>
    </recommendedName>
</protein>
<dbReference type="EMBL" id="FOTI01000004">
    <property type="protein sequence ID" value="SFL22890.1"/>
    <property type="molecule type" value="Genomic_DNA"/>
</dbReference>
<dbReference type="PANTHER" id="PTHR10133:SF62">
    <property type="entry name" value="DNA POLYMERASE THETA"/>
    <property type="match status" value="1"/>
</dbReference>
<dbReference type="Pfam" id="PF01612">
    <property type="entry name" value="DNA_pol_A_exo1"/>
    <property type="match status" value="1"/>
</dbReference>
<dbReference type="Pfam" id="PF00476">
    <property type="entry name" value="DNA_pol_A"/>
    <property type="match status" value="1"/>
</dbReference>
<dbReference type="OrthoDB" id="4053at2"/>
<dbReference type="InterPro" id="IPR036397">
    <property type="entry name" value="RNaseH_sf"/>
</dbReference>
<evidence type="ECO:0000256" key="6">
    <source>
        <dbReference type="ARBA" id="ARBA00022932"/>
    </source>
</evidence>
<dbReference type="GO" id="GO:0006261">
    <property type="term" value="P:DNA-templated DNA replication"/>
    <property type="evidence" value="ECO:0007669"/>
    <property type="project" value="InterPro"/>
</dbReference>
<dbReference type="Gene3D" id="1.10.150.20">
    <property type="entry name" value="5' to 3' exonuclease, C-terminal subdomain"/>
    <property type="match status" value="1"/>
</dbReference>
<proteinExistence type="inferred from homology"/>
<evidence type="ECO:0000313" key="10">
    <source>
        <dbReference type="EMBL" id="SFL22890.1"/>
    </source>
</evidence>
<sequence>MNASRLIREPRMAGFRIKTDGTKIHWKYLEGVPDPDETKKYLTLLKENKEEVIAELKNEVKMNLMAVDIETTGLNPQENSIKLISWADSSESGASTNVDVLKDKLADSSLQKVFHNAAFDVPFLETKGFPVNNYTDTMIMSQIMGKKYQRHSLKAVLQRELNLKISKKLQKASNWQGELTEKHYQYAENDAKVTLKLAEHLLNKITDKNLYEVFKRNENALPQLIRLIKDGLYVDAKQWAAELKKYELKKDKVENSILEELNSTINLNSHQQLKYALNNRGAKVANTKDETLAKYEEDFPVIEKIRNYKKLQKLTSSNAKLIGFADADGRVRANWKLFGSVTGRMSCSKPNLQQLSYQFRKFIKPEAENKFVGCDYSQVELRVVASLAQDRQMINAFKDGKDLHLTTAQLIYGKENISNEERQIAKTCNFGLIYGMGADGLKRRLKQMVGMDIKLGEARRLRTKFLSSYKGLRRWQEKLLQKNYIKTLGGKRWSTKRLNTQELFNYPVQGSAAEGLKETMIVMNKQLPDNWRLVALIHDEILLEVPEAEAKKALRELKKWMVAGMERIVKDVPIKVDGIIADYWKKS</sequence>
<dbReference type="STRING" id="29563.SAMN02983006_00555"/>
<feature type="domain" description="3'-5' exonuclease" evidence="8">
    <location>
        <begin position="40"/>
        <end position="206"/>
    </location>
</feature>
<evidence type="ECO:0000259" key="8">
    <source>
        <dbReference type="SMART" id="SM00474"/>
    </source>
</evidence>
<dbReference type="InterPro" id="IPR012337">
    <property type="entry name" value="RNaseH-like_sf"/>
</dbReference>
<keyword evidence="11" id="KW-1185">Reference proteome</keyword>
<dbReference type="InterPro" id="IPR043502">
    <property type="entry name" value="DNA/RNA_pol_sf"/>
</dbReference>
<dbReference type="InterPro" id="IPR019760">
    <property type="entry name" value="DNA-dir_DNA_pol_A_CS"/>
</dbReference>
<dbReference type="Gene3D" id="1.20.1060.10">
    <property type="entry name" value="Taq DNA Polymerase, Chain T, domain 4"/>
    <property type="match status" value="1"/>
</dbReference>
<evidence type="ECO:0000256" key="5">
    <source>
        <dbReference type="ARBA" id="ARBA00022695"/>
    </source>
</evidence>
<keyword evidence="6" id="KW-0239">DNA-directed DNA polymerase</keyword>
<dbReference type="RefSeq" id="WP_089859316.1">
    <property type="nucleotide sequence ID" value="NZ_FOTI01000004.1"/>
</dbReference>
<dbReference type="InterPro" id="IPR001098">
    <property type="entry name" value="DNA-dir_DNA_pol_A_palm_dom"/>
</dbReference>
<dbReference type="Gene3D" id="3.30.70.370">
    <property type="match status" value="1"/>
</dbReference>
<dbReference type="GO" id="GO:0008408">
    <property type="term" value="F:3'-5' exonuclease activity"/>
    <property type="evidence" value="ECO:0007669"/>
    <property type="project" value="InterPro"/>
</dbReference>
<dbReference type="SMART" id="SM00474">
    <property type="entry name" value="35EXOc"/>
    <property type="match status" value="1"/>
</dbReference>
<dbReference type="AlphaFoldDB" id="A0A1I4G023"/>
<dbReference type="SUPFAM" id="SSF56672">
    <property type="entry name" value="DNA/RNA polymerases"/>
    <property type="match status" value="1"/>
</dbReference>
<comment type="similarity">
    <text evidence="1">Belongs to the DNA polymerase type-A family.</text>
</comment>
<evidence type="ECO:0000259" key="9">
    <source>
        <dbReference type="SMART" id="SM00482"/>
    </source>
</evidence>
<keyword evidence="5" id="KW-0548">Nucleotidyltransferase</keyword>
<evidence type="ECO:0000256" key="3">
    <source>
        <dbReference type="ARBA" id="ARBA00020311"/>
    </source>
</evidence>
<dbReference type="GO" id="GO:0006302">
    <property type="term" value="P:double-strand break repair"/>
    <property type="evidence" value="ECO:0007669"/>
    <property type="project" value="TreeGrafter"/>
</dbReference>
<accession>A0A1I4G023</accession>
<dbReference type="GO" id="GO:0003887">
    <property type="term" value="F:DNA-directed DNA polymerase activity"/>
    <property type="evidence" value="ECO:0007669"/>
    <property type="project" value="UniProtKB-KW"/>
</dbReference>
<reference evidence="10 11" key="1">
    <citation type="submission" date="2016-10" db="EMBL/GenBank/DDBJ databases">
        <authorList>
            <person name="de Groot N.N."/>
        </authorList>
    </citation>
    <scope>NUCLEOTIDE SEQUENCE [LARGE SCALE GENOMIC DNA]</scope>
    <source>
        <strain evidence="10 11">ATCC 51327</strain>
    </source>
</reference>
<evidence type="ECO:0000256" key="2">
    <source>
        <dbReference type="ARBA" id="ARBA00012417"/>
    </source>
</evidence>
<feature type="domain" description="DNA-directed DNA polymerase family A palm" evidence="9">
    <location>
        <begin position="356"/>
        <end position="549"/>
    </location>
</feature>
<dbReference type="Gene3D" id="3.30.420.10">
    <property type="entry name" value="Ribonuclease H-like superfamily/Ribonuclease H"/>
    <property type="match status" value="1"/>
</dbReference>
<evidence type="ECO:0000256" key="4">
    <source>
        <dbReference type="ARBA" id="ARBA00022679"/>
    </source>
</evidence>
<dbReference type="InterPro" id="IPR002562">
    <property type="entry name" value="3'-5'_exonuclease_dom"/>
</dbReference>
<gene>
    <name evidence="10" type="ORF">SAMN02983006_00555</name>
</gene>
<dbReference type="EC" id="2.7.7.7" evidence="2"/>
<dbReference type="PANTHER" id="PTHR10133">
    <property type="entry name" value="DNA POLYMERASE I"/>
    <property type="match status" value="1"/>
</dbReference>
<dbReference type="GO" id="GO:0003677">
    <property type="term" value="F:DNA binding"/>
    <property type="evidence" value="ECO:0007669"/>
    <property type="project" value="InterPro"/>
</dbReference>
<keyword evidence="4" id="KW-0808">Transferase</keyword>
<evidence type="ECO:0000256" key="7">
    <source>
        <dbReference type="ARBA" id="ARBA00049244"/>
    </source>
</evidence>
<organism evidence="10 11">
    <name type="scientific">Halanaerobium salsuginis</name>
    <dbReference type="NCBI Taxonomy" id="29563"/>
    <lineage>
        <taxon>Bacteria</taxon>
        <taxon>Bacillati</taxon>
        <taxon>Bacillota</taxon>
        <taxon>Clostridia</taxon>
        <taxon>Halanaerobiales</taxon>
        <taxon>Halanaerobiaceae</taxon>
        <taxon>Halanaerobium</taxon>
    </lineage>
</organism>
<dbReference type="PRINTS" id="PR00868">
    <property type="entry name" value="DNAPOLI"/>
</dbReference>
<dbReference type="PROSITE" id="PS00447">
    <property type="entry name" value="DNA_POLYMERASE_A"/>
    <property type="match status" value="1"/>
</dbReference>
<dbReference type="SUPFAM" id="SSF53098">
    <property type="entry name" value="Ribonuclease H-like"/>
    <property type="match status" value="1"/>
</dbReference>